<organism evidence="1">
    <name type="scientific">Cyberlindnera fabianii</name>
    <name type="common">Yeast</name>
    <name type="synonym">Hansenula fabianii</name>
    <dbReference type="NCBI Taxonomy" id="36022"/>
    <lineage>
        <taxon>Eukaryota</taxon>
        <taxon>Fungi</taxon>
        <taxon>Dikarya</taxon>
        <taxon>Ascomycota</taxon>
        <taxon>Saccharomycotina</taxon>
        <taxon>Saccharomycetes</taxon>
        <taxon>Phaffomycetales</taxon>
        <taxon>Phaffomycetaceae</taxon>
        <taxon>Cyberlindnera</taxon>
    </lineage>
</organism>
<name>A0A061ASN0_CYBFA</name>
<dbReference type="AlphaFoldDB" id="A0A061ASN0"/>
<accession>A0A061ASN0</accession>
<protein>
    <submittedName>
        <fullName evidence="1">CYFA0S01e16039g1_1</fullName>
    </submittedName>
</protein>
<dbReference type="EMBL" id="LK052886">
    <property type="protein sequence ID" value="CDR37734.1"/>
    <property type="molecule type" value="Genomic_DNA"/>
</dbReference>
<sequence>MRHSQLFRFVLSCFTVHTPDSEFGRALDLAFIHTKNLGSISYVWNFETGPECFAIDASERLTLCILLCFVYAYTISGSLPYWDSCANFSHIQSFWRKFLAPRGADFSQKAIIVFPLSAIRGVSKSQLSRVCSGKPLIFMHLGIPELQVSIYFSHIRIWKLQLPFRSEHVTGQRQISAGSMLHGLQ</sequence>
<dbReference type="VEuPathDB" id="FungiDB:BON22_1668"/>
<gene>
    <name evidence="1" type="ORF">CYFA0S_01e16039g</name>
</gene>
<proteinExistence type="predicted"/>
<evidence type="ECO:0000313" key="1">
    <source>
        <dbReference type="EMBL" id="CDR37734.1"/>
    </source>
</evidence>
<reference evidence="1" key="1">
    <citation type="journal article" date="2014" name="Genome Announc.">
        <title>Genome sequence of the yeast Cyberlindnera fabianii (Hansenula fabianii).</title>
        <authorList>
            <person name="Freel K.C."/>
            <person name="Sarilar V."/>
            <person name="Neuveglise C."/>
            <person name="Devillers H."/>
            <person name="Friedrich A."/>
            <person name="Schacherer J."/>
        </authorList>
    </citation>
    <scope>NUCLEOTIDE SEQUENCE</scope>
    <source>
        <strain evidence="1">YJS4271</strain>
    </source>
</reference>